<dbReference type="EMBL" id="QGMY01000018">
    <property type="protein sequence ID" value="PWR69809.1"/>
    <property type="molecule type" value="Genomic_DNA"/>
</dbReference>
<protein>
    <recommendedName>
        <fullName evidence="3">DUF4367 domain-containing protein</fullName>
    </recommendedName>
</protein>
<organism evidence="1 2">
    <name type="scientific">Methanospirillum lacunae</name>
    <dbReference type="NCBI Taxonomy" id="668570"/>
    <lineage>
        <taxon>Archaea</taxon>
        <taxon>Methanobacteriati</taxon>
        <taxon>Methanobacteriota</taxon>
        <taxon>Stenosarchaea group</taxon>
        <taxon>Methanomicrobia</taxon>
        <taxon>Methanomicrobiales</taxon>
        <taxon>Methanospirillaceae</taxon>
        <taxon>Methanospirillum</taxon>
    </lineage>
</organism>
<dbReference type="Proteomes" id="UP000245657">
    <property type="component" value="Unassembled WGS sequence"/>
</dbReference>
<keyword evidence="2" id="KW-1185">Reference proteome</keyword>
<comment type="caution">
    <text evidence="1">The sequence shown here is derived from an EMBL/GenBank/DDBJ whole genome shotgun (WGS) entry which is preliminary data.</text>
</comment>
<name>A0A2V2MQZ4_9EURY</name>
<gene>
    <name evidence="1" type="ORF">DK846_16670</name>
</gene>
<dbReference type="RefSeq" id="WP_109970133.1">
    <property type="nucleotide sequence ID" value="NZ_CP176093.1"/>
</dbReference>
<dbReference type="GeneID" id="97550070"/>
<evidence type="ECO:0000313" key="1">
    <source>
        <dbReference type="EMBL" id="PWR69809.1"/>
    </source>
</evidence>
<proteinExistence type="predicted"/>
<dbReference type="AlphaFoldDB" id="A0A2V2MQZ4"/>
<sequence>MFLAVNILIFSILFLCPSTTAVTNSGWQPVNVTSWAQVDIPPGWTYGDITTDPFDSDKTTLEAKSPDGSATLQYLFDHDTNQASPGDLSRTQDKYMNQQGFCLCQERPSFTETNGNTAMKQTYIKGTDDGAVVCSGAYPGWGRYQYALLMNGRSAVSTYYDDLPDDVADHIRQIKVETNSTKES</sequence>
<accession>A0A2V2MQZ4</accession>
<reference evidence="1 2" key="1">
    <citation type="submission" date="2018-05" db="EMBL/GenBank/DDBJ databases">
        <title>Draft genome of Methanospirillum lacunae Ki8-1.</title>
        <authorList>
            <person name="Dueholm M.S."/>
            <person name="Nielsen P.H."/>
            <person name="Bakmann L.F."/>
            <person name="Otzen D.E."/>
        </authorList>
    </citation>
    <scope>NUCLEOTIDE SEQUENCE [LARGE SCALE GENOMIC DNA]</scope>
    <source>
        <strain evidence="1 2">Ki8-1</strain>
    </source>
</reference>
<evidence type="ECO:0008006" key="3">
    <source>
        <dbReference type="Google" id="ProtNLM"/>
    </source>
</evidence>
<evidence type="ECO:0000313" key="2">
    <source>
        <dbReference type="Proteomes" id="UP000245657"/>
    </source>
</evidence>